<dbReference type="PANTHER" id="PTHR32089">
    <property type="entry name" value="METHYL-ACCEPTING CHEMOTAXIS PROTEIN MCPB"/>
    <property type="match status" value="1"/>
</dbReference>
<keyword evidence="3 5" id="KW-0807">Transducer</keyword>
<dbReference type="SUPFAM" id="SSF58104">
    <property type="entry name" value="Methyl-accepting chemotaxis protein (MCP) signaling domain"/>
    <property type="match status" value="1"/>
</dbReference>
<dbReference type="GO" id="GO:0004888">
    <property type="term" value="F:transmembrane signaling receptor activity"/>
    <property type="evidence" value="ECO:0007669"/>
    <property type="project" value="InterPro"/>
</dbReference>
<dbReference type="Gene3D" id="1.10.287.950">
    <property type="entry name" value="Methyl-accepting chemotaxis protein"/>
    <property type="match status" value="1"/>
</dbReference>
<feature type="transmembrane region" description="Helical" evidence="6">
    <location>
        <begin position="201"/>
        <end position="220"/>
    </location>
</feature>
<dbReference type="EMBL" id="PTJD01000003">
    <property type="protein sequence ID" value="PPK97775.1"/>
    <property type="molecule type" value="Genomic_DNA"/>
</dbReference>
<protein>
    <submittedName>
        <fullName evidence="9">Methyl-accepting chemotaxis protein</fullName>
    </submittedName>
</protein>
<dbReference type="PROSITE" id="PS50111">
    <property type="entry name" value="CHEMOTAXIS_TRANSDUC_2"/>
    <property type="match status" value="1"/>
</dbReference>
<sequence length="537" mass="54511">MTSSLSRLRLGHRLGASFAVVVLLMLAVLAVGLRTASTQSAAAEEMDRTEQFLTAAMEAKYDTADLNGWQTAYAFDAVREGAAQAADDAPSRAAFLAAVARFEGTLDTVQSFSTNAETDDDLAQTRALLEEFMAVDSRIAEAYRSGDPAQAEEATALVLGKEIELFNAMSELLAELAGDAAGESEAAKAGAAEAARKGRQLMWTLGAIAVVAATALAAAVTRSITRPVGAVRDRLTRLAAGDLATPLTVQGGDEVADMAGALTSALGSLREAMSTIAGDAHVLAAASTQLSATSTQLSGAAAESAAQSRLVSGAAGSVSTSIQTVAAGTEQMGSSIQEIAHNATDATGIASQAVTVVDSTSSTIARLGESSAEIGDVVKAITSIAEQTNLLALNATIEAARAGEAGKGFAVVAGEVKELAQQTARATEDITRRVGVIQGDTSAAVAAIGEIAEIIGRINASQMTIASAVEEQAATTKEMSRNVAEAAGGADEIARNVDRVASAAEDTTHGAGQTARAADELSSMAAGLQQLVGRFSF</sequence>
<evidence type="ECO:0000259" key="7">
    <source>
        <dbReference type="PROSITE" id="PS50111"/>
    </source>
</evidence>
<dbReference type="InterPro" id="IPR003660">
    <property type="entry name" value="HAMP_dom"/>
</dbReference>
<dbReference type="GO" id="GO:0016020">
    <property type="term" value="C:membrane"/>
    <property type="evidence" value="ECO:0007669"/>
    <property type="project" value="InterPro"/>
</dbReference>
<dbReference type="Proteomes" id="UP000239485">
    <property type="component" value="Unassembled WGS sequence"/>
</dbReference>
<evidence type="ECO:0000259" key="8">
    <source>
        <dbReference type="PROSITE" id="PS50885"/>
    </source>
</evidence>
<accession>A0A2S6IUG1</accession>
<dbReference type="GO" id="GO:0006935">
    <property type="term" value="P:chemotaxis"/>
    <property type="evidence" value="ECO:0007669"/>
    <property type="project" value="InterPro"/>
</dbReference>
<keyword evidence="6" id="KW-0472">Membrane</keyword>
<evidence type="ECO:0000313" key="10">
    <source>
        <dbReference type="Proteomes" id="UP000239485"/>
    </source>
</evidence>
<name>A0A2S6IUG1_9ACTN</name>
<evidence type="ECO:0000256" key="3">
    <source>
        <dbReference type="ARBA" id="ARBA00023224"/>
    </source>
</evidence>
<dbReference type="SMART" id="SM00304">
    <property type="entry name" value="HAMP"/>
    <property type="match status" value="1"/>
</dbReference>
<dbReference type="Pfam" id="PF00015">
    <property type="entry name" value="MCPsignal"/>
    <property type="match status" value="1"/>
</dbReference>
<dbReference type="PRINTS" id="PR00260">
    <property type="entry name" value="CHEMTRNSDUCR"/>
</dbReference>
<dbReference type="SMART" id="SM00283">
    <property type="entry name" value="MA"/>
    <property type="match status" value="1"/>
</dbReference>
<keyword evidence="1 6" id="KW-0812">Transmembrane</keyword>
<comment type="caution">
    <text evidence="9">The sequence shown here is derived from an EMBL/GenBank/DDBJ whole genome shotgun (WGS) entry which is preliminary data.</text>
</comment>
<keyword evidence="2 6" id="KW-1133">Transmembrane helix</keyword>
<dbReference type="InterPro" id="IPR004090">
    <property type="entry name" value="Chemotax_Me-accpt_rcpt"/>
</dbReference>
<dbReference type="GO" id="GO:0007165">
    <property type="term" value="P:signal transduction"/>
    <property type="evidence" value="ECO:0007669"/>
    <property type="project" value="UniProtKB-KW"/>
</dbReference>
<evidence type="ECO:0000256" key="5">
    <source>
        <dbReference type="PROSITE-ProRule" id="PRU00284"/>
    </source>
</evidence>
<dbReference type="AlphaFoldDB" id="A0A2S6IUG1"/>
<keyword evidence="10" id="KW-1185">Reference proteome</keyword>
<evidence type="ECO:0000256" key="1">
    <source>
        <dbReference type="ARBA" id="ARBA00022692"/>
    </source>
</evidence>
<feature type="domain" description="HAMP" evidence="8">
    <location>
        <begin position="222"/>
        <end position="274"/>
    </location>
</feature>
<reference evidence="9 10" key="1">
    <citation type="submission" date="2018-02" db="EMBL/GenBank/DDBJ databases">
        <title>Genomic Encyclopedia of Archaeal and Bacterial Type Strains, Phase II (KMG-II): from individual species to whole genera.</title>
        <authorList>
            <person name="Goeker M."/>
        </authorList>
    </citation>
    <scope>NUCLEOTIDE SEQUENCE [LARGE SCALE GENOMIC DNA]</scope>
    <source>
        <strain evidence="9 10">DSM 22857</strain>
    </source>
</reference>
<dbReference type="PANTHER" id="PTHR32089:SF112">
    <property type="entry name" value="LYSOZYME-LIKE PROTEIN-RELATED"/>
    <property type="match status" value="1"/>
</dbReference>
<organism evidence="9 10">
    <name type="scientific">Kineococcus xinjiangensis</name>
    <dbReference type="NCBI Taxonomy" id="512762"/>
    <lineage>
        <taxon>Bacteria</taxon>
        <taxon>Bacillati</taxon>
        <taxon>Actinomycetota</taxon>
        <taxon>Actinomycetes</taxon>
        <taxon>Kineosporiales</taxon>
        <taxon>Kineosporiaceae</taxon>
        <taxon>Kineococcus</taxon>
    </lineage>
</organism>
<evidence type="ECO:0000256" key="4">
    <source>
        <dbReference type="ARBA" id="ARBA00029447"/>
    </source>
</evidence>
<proteinExistence type="inferred from homology"/>
<gene>
    <name evidence="9" type="ORF">CLV92_103310</name>
</gene>
<dbReference type="Pfam" id="PF00672">
    <property type="entry name" value="HAMP"/>
    <property type="match status" value="1"/>
</dbReference>
<evidence type="ECO:0000313" key="9">
    <source>
        <dbReference type="EMBL" id="PPK97775.1"/>
    </source>
</evidence>
<evidence type="ECO:0000256" key="6">
    <source>
        <dbReference type="SAM" id="Phobius"/>
    </source>
</evidence>
<dbReference type="InterPro" id="IPR004089">
    <property type="entry name" value="MCPsignal_dom"/>
</dbReference>
<dbReference type="CDD" id="cd06225">
    <property type="entry name" value="HAMP"/>
    <property type="match status" value="1"/>
</dbReference>
<comment type="similarity">
    <text evidence="4">Belongs to the methyl-accepting chemotaxis (MCP) protein family.</text>
</comment>
<dbReference type="PROSITE" id="PS50885">
    <property type="entry name" value="HAMP"/>
    <property type="match status" value="1"/>
</dbReference>
<evidence type="ECO:0000256" key="2">
    <source>
        <dbReference type="ARBA" id="ARBA00022989"/>
    </source>
</evidence>
<dbReference type="RefSeq" id="WP_211290909.1">
    <property type="nucleotide sequence ID" value="NZ_PTJD01000003.1"/>
</dbReference>
<feature type="domain" description="Methyl-accepting transducer" evidence="7">
    <location>
        <begin position="279"/>
        <end position="508"/>
    </location>
</feature>